<dbReference type="EMBL" id="AJAT01000017">
    <property type="protein sequence ID" value="EOL42279.1"/>
    <property type="molecule type" value="Genomic_DNA"/>
</dbReference>
<dbReference type="Pfam" id="PF00085">
    <property type="entry name" value="Thioredoxin"/>
    <property type="match status" value="1"/>
</dbReference>
<sequence length="115" mass="13152">MIQPVQLSEALKGIQQAQASLVYISRVDCSVCHAILPRTEQLLEEFDIPSYQLDADLFPEVASEFEVMTVPAVLIFSQGKELQRQARFINLTRVKELLTELTHTNTLSYEELFHE</sequence>
<dbReference type="InterPro" id="IPR013766">
    <property type="entry name" value="Thioredoxin_domain"/>
</dbReference>
<protein>
    <recommendedName>
        <fullName evidence="1">Thioredoxin domain-containing protein</fullName>
    </recommendedName>
</protein>
<dbReference type="CDD" id="cd02947">
    <property type="entry name" value="TRX_family"/>
    <property type="match status" value="1"/>
</dbReference>
<dbReference type="PATRIC" id="fig|1158610.3.peg.2612"/>
<feature type="domain" description="Thioredoxin" evidence="1">
    <location>
        <begin position="15"/>
        <end position="85"/>
    </location>
</feature>
<dbReference type="SUPFAM" id="SSF52833">
    <property type="entry name" value="Thioredoxin-like"/>
    <property type="match status" value="1"/>
</dbReference>
<dbReference type="STRING" id="154621.RV11_GL001665"/>
<dbReference type="OrthoDB" id="411356at2"/>
<evidence type="ECO:0000313" key="3">
    <source>
        <dbReference type="Proteomes" id="UP000013785"/>
    </source>
</evidence>
<keyword evidence="3" id="KW-1185">Reference proteome</keyword>
<evidence type="ECO:0000259" key="1">
    <source>
        <dbReference type="Pfam" id="PF00085"/>
    </source>
</evidence>
<dbReference type="eggNOG" id="COG0526">
    <property type="taxonomic scope" value="Bacteria"/>
</dbReference>
<gene>
    <name evidence="2" type="ORF">UC3_02631</name>
</gene>
<reference evidence="2 3" key="1">
    <citation type="submission" date="2013-02" db="EMBL/GenBank/DDBJ databases">
        <title>The Genome Sequence of Enterococcus phoeniculicola BAA-412.</title>
        <authorList>
            <consortium name="The Broad Institute Genome Sequencing Platform"/>
            <consortium name="The Broad Institute Genome Sequencing Center for Infectious Disease"/>
            <person name="Earl A.M."/>
            <person name="Gilmore M.S."/>
            <person name="Lebreton F."/>
            <person name="Walker B."/>
            <person name="Young S.K."/>
            <person name="Zeng Q."/>
            <person name="Gargeya S."/>
            <person name="Fitzgerald M."/>
            <person name="Haas B."/>
            <person name="Abouelleil A."/>
            <person name="Alvarado L."/>
            <person name="Arachchi H.M."/>
            <person name="Berlin A.M."/>
            <person name="Chapman S.B."/>
            <person name="Dewar J."/>
            <person name="Goldberg J."/>
            <person name="Griggs A."/>
            <person name="Gujja S."/>
            <person name="Hansen M."/>
            <person name="Howarth C."/>
            <person name="Imamovic A."/>
            <person name="Larimer J."/>
            <person name="McCowan C."/>
            <person name="Murphy C."/>
            <person name="Neiman D."/>
            <person name="Pearson M."/>
            <person name="Priest M."/>
            <person name="Roberts A."/>
            <person name="Saif S."/>
            <person name="Shea T."/>
            <person name="Sisk P."/>
            <person name="Sykes S."/>
            <person name="Wortman J."/>
            <person name="Nusbaum C."/>
            <person name="Birren B."/>
        </authorList>
    </citation>
    <scope>NUCLEOTIDE SEQUENCE [LARGE SCALE GENOMIC DNA]</scope>
    <source>
        <strain evidence="2 3">ATCC BAA-412</strain>
    </source>
</reference>
<dbReference type="InterPro" id="IPR036249">
    <property type="entry name" value="Thioredoxin-like_sf"/>
</dbReference>
<dbReference type="Proteomes" id="UP000013785">
    <property type="component" value="Unassembled WGS sequence"/>
</dbReference>
<organism evidence="2 3">
    <name type="scientific">Enterococcus phoeniculicola ATCC BAA-412</name>
    <dbReference type="NCBI Taxonomy" id="1158610"/>
    <lineage>
        <taxon>Bacteria</taxon>
        <taxon>Bacillati</taxon>
        <taxon>Bacillota</taxon>
        <taxon>Bacilli</taxon>
        <taxon>Lactobacillales</taxon>
        <taxon>Enterococcaceae</taxon>
        <taxon>Enterococcus</taxon>
    </lineage>
</organism>
<accession>R3TLD5</accession>
<dbReference type="Gene3D" id="3.40.30.10">
    <property type="entry name" value="Glutaredoxin"/>
    <property type="match status" value="1"/>
</dbReference>
<comment type="caution">
    <text evidence="2">The sequence shown here is derived from an EMBL/GenBank/DDBJ whole genome shotgun (WGS) entry which is preliminary data.</text>
</comment>
<dbReference type="RefSeq" id="WP_010769267.1">
    <property type="nucleotide sequence ID" value="NZ_ASWE01000001.1"/>
</dbReference>
<dbReference type="AlphaFoldDB" id="R3TLD5"/>
<name>R3TLD5_9ENTE</name>
<dbReference type="HOGENOM" id="CLU_090389_16_1_9"/>
<proteinExistence type="predicted"/>
<evidence type="ECO:0000313" key="2">
    <source>
        <dbReference type="EMBL" id="EOL42279.1"/>
    </source>
</evidence>